<keyword evidence="1 4" id="KW-0808">Transferase</keyword>
<dbReference type="InterPro" id="IPR002052">
    <property type="entry name" value="DNA_methylase_N6_adenine_CS"/>
</dbReference>
<dbReference type="HOGENOM" id="CLU_061983_3_3_7"/>
<reference evidence="4 5" key="1">
    <citation type="journal article" date="2012" name="Stand. Genomic Sci.">
        <title>Complete genome sequence of the sulfur compounds oxidizing chemolithoautotroph Sulfuricurvum kujiense type strain (YK-1(T)).</title>
        <authorList>
            <person name="Han C."/>
            <person name="Kotsyurbenko O."/>
            <person name="Chertkov O."/>
            <person name="Held B."/>
            <person name="Lapidus A."/>
            <person name="Nolan M."/>
            <person name="Lucas S."/>
            <person name="Hammon N."/>
            <person name="Deshpande S."/>
            <person name="Cheng J.F."/>
            <person name="Tapia R."/>
            <person name="Goodwin L.A."/>
            <person name="Pitluck S."/>
            <person name="Liolios K."/>
            <person name="Pagani I."/>
            <person name="Ivanova N."/>
            <person name="Mavromatis K."/>
            <person name="Mikhailova N."/>
            <person name="Pati A."/>
            <person name="Chen A."/>
            <person name="Palaniappan K."/>
            <person name="Land M."/>
            <person name="Hauser L."/>
            <person name="Chang Y.J."/>
            <person name="Jeffries C.D."/>
            <person name="Brambilla E.M."/>
            <person name="Rohde M."/>
            <person name="Spring S."/>
            <person name="Sikorski J."/>
            <person name="Goker M."/>
            <person name="Woyke T."/>
            <person name="Bristow J."/>
            <person name="Eisen J.A."/>
            <person name="Markowitz V."/>
            <person name="Hugenholtz P."/>
            <person name="Kyrpides N.C."/>
            <person name="Klenk H.P."/>
            <person name="Detter J.C."/>
        </authorList>
    </citation>
    <scope>NUCLEOTIDE SEQUENCE [LARGE SCALE GENOMIC DNA]</scope>
    <source>
        <strain evidence="5">ATCC BAA-921 / DSM 16994 / JCM 11577 / YK-1</strain>
    </source>
</reference>
<dbReference type="PANTHER" id="PTHR47739:SF1">
    <property type="entry name" value="TRNA1(VAL) (ADENINE(37)-N6)-METHYLTRANSFERASE"/>
    <property type="match status" value="1"/>
</dbReference>
<dbReference type="EMBL" id="CP002355">
    <property type="protein sequence ID" value="ADR34409.1"/>
    <property type="molecule type" value="Genomic_DNA"/>
</dbReference>
<gene>
    <name evidence="4" type="ordered locus">Sulku_1748</name>
</gene>
<dbReference type="Gene3D" id="3.40.50.150">
    <property type="entry name" value="Vaccinia Virus protein VP39"/>
    <property type="match status" value="1"/>
</dbReference>
<dbReference type="AlphaFoldDB" id="E4U107"/>
<proteinExistence type="predicted"/>
<dbReference type="InterPro" id="IPR007848">
    <property type="entry name" value="Small_mtfrase_dom"/>
</dbReference>
<evidence type="ECO:0000256" key="2">
    <source>
        <dbReference type="ARBA" id="ARBA00022691"/>
    </source>
</evidence>
<evidence type="ECO:0000313" key="5">
    <source>
        <dbReference type="Proteomes" id="UP000008721"/>
    </source>
</evidence>
<dbReference type="STRING" id="709032.Sulku_1748"/>
<dbReference type="OrthoDB" id="5354196at2"/>
<evidence type="ECO:0000256" key="1">
    <source>
        <dbReference type="ARBA" id="ARBA00022603"/>
    </source>
</evidence>
<dbReference type="eggNOG" id="COG4123">
    <property type="taxonomic scope" value="Bacteria"/>
</dbReference>
<protein>
    <submittedName>
        <fullName evidence="4">Methyltransferase small</fullName>
    </submittedName>
</protein>
<dbReference type="SUPFAM" id="SSF53335">
    <property type="entry name" value="S-adenosyl-L-methionine-dependent methyltransferases"/>
    <property type="match status" value="1"/>
</dbReference>
<dbReference type="GO" id="GO:0008757">
    <property type="term" value="F:S-adenosylmethionine-dependent methyltransferase activity"/>
    <property type="evidence" value="ECO:0007669"/>
    <property type="project" value="UniProtKB-ARBA"/>
</dbReference>
<dbReference type="RefSeq" id="WP_013460606.1">
    <property type="nucleotide sequence ID" value="NC_014762.1"/>
</dbReference>
<keyword evidence="2" id="KW-0949">S-adenosyl-L-methionine</keyword>
<dbReference type="CDD" id="cd02440">
    <property type="entry name" value="AdoMet_MTases"/>
    <property type="match status" value="1"/>
</dbReference>
<sequence>MLLYQPDGGYCYNSDSILLYGFISRFAPKGKMLDVGAGSGIVGLLVARDFKEVVLEGSEKQSLYAEFARRNAQINGIGYTLHEGDFLELGGHGSYDWIVSNPPFYHEGSARSENPILHQARYNIHLPIEAFVTKISKLLKSSGEAAICYDARQFAELCSAFESRGLRVVEVQFVHSKADRPSILVMIHVKKNSKSALTVLPPLITFEEEGRYTPAVQAIYDKAKAHSIKCLIS</sequence>
<keyword evidence="5" id="KW-1185">Reference proteome</keyword>
<accession>E4U107</accession>
<dbReference type="GO" id="GO:0008170">
    <property type="term" value="F:N-methyltransferase activity"/>
    <property type="evidence" value="ECO:0007669"/>
    <property type="project" value="UniProtKB-ARBA"/>
</dbReference>
<organism evidence="4 5">
    <name type="scientific">Sulfuricurvum kujiense (strain ATCC BAA-921 / DSM 16994 / JCM 11577 / YK-1)</name>
    <dbReference type="NCBI Taxonomy" id="709032"/>
    <lineage>
        <taxon>Bacteria</taxon>
        <taxon>Pseudomonadati</taxon>
        <taxon>Campylobacterota</taxon>
        <taxon>Epsilonproteobacteria</taxon>
        <taxon>Campylobacterales</taxon>
        <taxon>Sulfurimonadaceae</taxon>
        <taxon>Sulfuricurvum</taxon>
    </lineage>
</organism>
<dbReference type="Pfam" id="PF05175">
    <property type="entry name" value="MTS"/>
    <property type="match status" value="1"/>
</dbReference>
<feature type="domain" description="Methyltransferase small" evidence="3">
    <location>
        <begin position="28"/>
        <end position="111"/>
    </location>
</feature>
<dbReference type="Proteomes" id="UP000008721">
    <property type="component" value="Chromosome"/>
</dbReference>
<dbReference type="InterPro" id="IPR050210">
    <property type="entry name" value="tRNA_Adenine-N(6)_MTase"/>
</dbReference>
<dbReference type="KEGG" id="sku:Sulku_1748"/>
<dbReference type="PROSITE" id="PS00092">
    <property type="entry name" value="N6_MTASE"/>
    <property type="match status" value="1"/>
</dbReference>
<evidence type="ECO:0000259" key="3">
    <source>
        <dbReference type="Pfam" id="PF05175"/>
    </source>
</evidence>
<dbReference type="PANTHER" id="PTHR47739">
    <property type="entry name" value="TRNA1(VAL) (ADENINE(37)-N6)-METHYLTRANSFERASE"/>
    <property type="match status" value="1"/>
</dbReference>
<evidence type="ECO:0000313" key="4">
    <source>
        <dbReference type="EMBL" id="ADR34409.1"/>
    </source>
</evidence>
<keyword evidence="1 4" id="KW-0489">Methyltransferase</keyword>
<dbReference type="GO" id="GO:0003676">
    <property type="term" value="F:nucleic acid binding"/>
    <property type="evidence" value="ECO:0007669"/>
    <property type="project" value="InterPro"/>
</dbReference>
<dbReference type="GO" id="GO:0032259">
    <property type="term" value="P:methylation"/>
    <property type="evidence" value="ECO:0007669"/>
    <property type="project" value="UniProtKB-KW"/>
</dbReference>
<dbReference type="InterPro" id="IPR029063">
    <property type="entry name" value="SAM-dependent_MTases_sf"/>
</dbReference>
<name>E4U107_SULKY</name>